<sequence length="208" mass="23734">MPTTFSPGMWTFTSNMARGDTAYSNCYLAPHTDSTYFSNPCRIQVFHCLDREGCTGGDTILVDGQHCAEVLEAQDPAAMDLLCRAPLEYVYTEPGVCYKWVDTVFKKSPIDGSLQRVRFNMYDRSPRPPFCSLEEMNSFYRALKKYADLTLSPANQLLMQLTPGTVIFIDNWRVLHGRTEFIGKRVVNGCYLDNDEYNHASRKHDVIE</sequence>
<evidence type="ECO:0000256" key="4">
    <source>
        <dbReference type="ARBA" id="ARBA00023002"/>
    </source>
</evidence>
<dbReference type="GO" id="GO:0005739">
    <property type="term" value="C:mitochondrion"/>
    <property type="evidence" value="ECO:0007669"/>
    <property type="project" value="TreeGrafter"/>
</dbReference>
<dbReference type="OrthoDB" id="408743at2759"/>
<name>A0A1D1V1A5_RAMVA</name>
<evidence type="ECO:0000256" key="2">
    <source>
        <dbReference type="ARBA" id="ARBA00005022"/>
    </source>
</evidence>
<keyword evidence="7" id="KW-1185">Reference proteome</keyword>
<comment type="cofactor">
    <cofactor evidence="1">
        <name>L-ascorbate</name>
        <dbReference type="ChEBI" id="CHEBI:38290"/>
    </cofactor>
</comment>
<dbReference type="Proteomes" id="UP000186922">
    <property type="component" value="Unassembled WGS sequence"/>
</dbReference>
<evidence type="ECO:0000256" key="1">
    <source>
        <dbReference type="ARBA" id="ARBA00001961"/>
    </source>
</evidence>
<feature type="domain" description="TauD/TfdA-like" evidence="5">
    <location>
        <begin position="5"/>
        <end position="191"/>
    </location>
</feature>
<dbReference type="InterPro" id="IPR050411">
    <property type="entry name" value="AlphaKG_dependent_hydroxylases"/>
</dbReference>
<dbReference type="Pfam" id="PF02668">
    <property type="entry name" value="TauD"/>
    <property type="match status" value="1"/>
</dbReference>
<reference evidence="6 7" key="1">
    <citation type="journal article" date="2016" name="Nat. Commun.">
        <title>Extremotolerant tardigrade genome and improved radiotolerance of human cultured cells by tardigrade-unique protein.</title>
        <authorList>
            <person name="Hashimoto T."/>
            <person name="Horikawa D.D."/>
            <person name="Saito Y."/>
            <person name="Kuwahara H."/>
            <person name="Kozuka-Hata H."/>
            <person name="Shin-I T."/>
            <person name="Minakuchi Y."/>
            <person name="Ohishi K."/>
            <person name="Motoyama A."/>
            <person name="Aizu T."/>
            <person name="Enomoto A."/>
            <person name="Kondo K."/>
            <person name="Tanaka S."/>
            <person name="Hara Y."/>
            <person name="Koshikawa S."/>
            <person name="Sagara H."/>
            <person name="Miura T."/>
            <person name="Yokobori S."/>
            <person name="Miyagawa K."/>
            <person name="Suzuki Y."/>
            <person name="Kubo T."/>
            <person name="Oyama M."/>
            <person name="Kohara Y."/>
            <person name="Fujiyama A."/>
            <person name="Arakawa K."/>
            <person name="Katayama T."/>
            <person name="Toyoda A."/>
            <person name="Kunieda T."/>
        </authorList>
    </citation>
    <scope>NUCLEOTIDE SEQUENCE [LARGE SCALE GENOMIC DNA]</scope>
    <source>
        <strain evidence="6 7">YOKOZUNA-1</strain>
    </source>
</reference>
<dbReference type="STRING" id="947166.A0A1D1V1A5"/>
<dbReference type="Gene3D" id="3.60.130.10">
    <property type="entry name" value="Clavaminate synthase-like"/>
    <property type="match status" value="1"/>
</dbReference>
<comment type="pathway">
    <text evidence="2">Amine and polyamine biosynthesis; carnitine biosynthesis.</text>
</comment>
<evidence type="ECO:0000256" key="3">
    <source>
        <dbReference type="ARBA" id="ARBA00022873"/>
    </source>
</evidence>
<dbReference type="GO" id="GO:0045329">
    <property type="term" value="P:carnitine biosynthetic process"/>
    <property type="evidence" value="ECO:0007669"/>
    <property type="project" value="UniProtKB-KW"/>
</dbReference>
<evidence type="ECO:0000313" key="6">
    <source>
        <dbReference type="EMBL" id="GAU95634.1"/>
    </source>
</evidence>
<dbReference type="PANTHER" id="PTHR10696:SF51">
    <property type="entry name" value="TRIMETHYLLYSINE DIOXYGENASE, MITOCHONDRIAL"/>
    <property type="match status" value="1"/>
</dbReference>
<proteinExistence type="predicted"/>
<comment type="caution">
    <text evidence="6">The sequence shown here is derived from an EMBL/GenBank/DDBJ whole genome shotgun (WGS) entry which is preliminary data.</text>
</comment>
<dbReference type="InterPro" id="IPR042098">
    <property type="entry name" value="TauD-like_sf"/>
</dbReference>
<accession>A0A1D1V1A5</accession>
<dbReference type="GO" id="GO:0016491">
    <property type="term" value="F:oxidoreductase activity"/>
    <property type="evidence" value="ECO:0007669"/>
    <property type="project" value="UniProtKB-KW"/>
</dbReference>
<evidence type="ECO:0000259" key="5">
    <source>
        <dbReference type="Pfam" id="PF02668"/>
    </source>
</evidence>
<dbReference type="AlphaFoldDB" id="A0A1D1V1A5"/>
<dbReference type="PANTHER" id="PTHR10696">
    <property type="entry name" value="GAMMA-BUTYROBETAINE HYDROXYLASE-RELATED"/>
    <property type="match status" value="1"/>
</dbReference>
<protein>
    <recommendedName>
        <fullName evidence="5">TauD/TfdA-like domain-containing protein</fullName>
    </recommendedName>
</protein>
<keyword evidence="3" id="KW-0124">Carnitine biosynthesis</keyword>
<organism evidence="6 7">
    <name type="scientific">Ramazzottius varieornatus</name>
    <name type="common">Water bear</name>
    <name type="synonym">Tardigrade</name>
    <dbReference type="NCBI Taxonomy" id="947166"/>
    <lineage>
        <taxon>Eukaryota</taxon>
        <taxon>Metazoa</taxon>
        <taxon>Ecdysozoa</taxon>
        <taxon>Tardigrada</taxon>
        <taxon>Eutardigrada</taxon>
        <taxon>Parachela</taxon>
        <taxon>Hypsibioidea</taxon>
        <taxon>Ramazzottiidae</taxon>
        <taxon>Ramazzottius</taxon>
    </lineage>
</organism>
<dbReference type="InterPro" id="IPR003819">
    <property type="entry name" value="TauD/TfdA-like"/>
</dbReference>
<gene>
    <name evidence="6" type="primary">RvY_07220-1</name>
    <name evidence="6" type="synonym">RvY_07220.1</name>
    <name evidence="6" type="ORF">RvY_07220</name>
</gene>
<keyword evidence="4" id="KW-0560">Oxidoreductase</keyword>
<evidence type="ECO:0000313" key="7">
    <source>
        <dbReference type="Proteomes" id="UP000186922"/>
    </source>
</evidence>
<dbReference type="EMBL" id="BDGG01000003">
    <property type="protein sequence ID" value="GAU95634.1"/>
    <property type="molecule type" value="Genomic_DNA"/>
</dbReference>
<dbReference type="SUPFAM" id="SSF51197">
    <property type="entry name" value="Clavaminate synthase-like"/>
    <property type="match status" value="1"/>
</dbReference>